<protein>
    <submittedName>
        <fullName evidence="1">Uncharacterized protein</fullName>
    </submittedName>
</protein>
<name>A0A078R2Q0_PHOVU</name>
<dbReference type="EMBL" id="JNHI01000026">
    <property type="protein sequence ID" value="KDS28202.1"/>
    <property type="molecule type" value="Genomic_DNA"/>
</dbReference>
<organism evidence="1 2">
    <name type="scientific">Phocaeicola vulgatus str. 3775 SL</name>
    <name type="common">B</name>
    <name type="synonym">iv</name>
    <dbReference type="NCBI Taxonomy" id="1339350"/>
    <lineage>
        <taxon>Bacteria</taxon>
        <taxon>Pseudomonadati</taxon>
        <taxon>Bacteroidota</taxon>
        <taxon>Bacteroidia</taxon>
        <taxon>Bacteroidales</taxon>
        <taxon>Bacteroidaceae</taxon>
        <taxon>Phocaeicola</taxon>
    </lineage>
</organism>
<evidence type="ECO:0000313" key="2">
    <source>
        <dbReference type="Proteomes" id="UP000028134"/>
    </source>
</evidence>
<reference evidence="1 2" key="1">
    <citation type="submission" date="2014-04" db="EMBL/GenBank/DDBJ databases">
        <authorList>
            <person name="Sears C."/>
            <person name="Carroll K."/>
            <person name="Sack B.R."/>
            <person name="Qadri F."/>
            <person name="Myers L.L."/>
            <person name="Chung G.-T."/>
            <person name="Escheverria P."/>
            <person name="Fraser C.M."/>
            <person name="Sadzewicz L."/>
            <person name="Shefchek K.A."/>
            <person name="Tallon L."/>
            <person name="Das S.P."/>
            <person name="Daugherty S."/>
            <person name="Mongodin E.F."/>
        </authorList>
    </citation>
    <scope>NUCLEOTIDE SEQUENCE [LARGE SCALE GENOMIC DNA]</scope>
    <source>
        <strain evidence="2">3775 SL(B) 10 (iv)</strain>
    </source>
</reference>
<sequence length="46" mass="5567">MKGRWEKVWNMGNILWNYSTWPMGEWGIYCKVVPYWNSRGNSLTVQ</sequence>
<comment type="caution">
    <text evidence="1">The sequence shown here is derived from an EMBL/GenBank/DDBJ whole genome shotgun (WGS) entry which is preliminary data.</text>
</comment>
<dbReference type="PATRIC" id="fig|1339350.3.peg.3155"/>
<accession>A0A078R2Q0</accession>
<proteinExistence type="predicted"/>
<gene>
    <name evidence="1" type="ORF">M097_3299</name>
</gene>
<dbReference type="Proteomes" id="UP000028134">
    <property type="component" value="Unassembled WGS sequence"/>
</dbReference>
<evidence type="ECO:0000313" key="1">
    <source>
        <dbReference type="EMBL" id="KDS28202.1"/>
    </source>
</evidence>
<dbReference type="AlphaFoldDB" id="A0A078R2Q0"/>